<dbReference type="Pfam" id="PF16450">
    <property type="entry name" value="Prot_ATP_ID_OB_C"/>
    <property type="match status" value="1"/>
</dbReference>
<dbReference type="RefSeq" id="WP_109940527.1">
    <property type="nucleotide sequence ID" value="NZ_CP176366.1"/>
</dbReference>
<dbReference type="AlphaFoldDB" id="A0A2V2N889"/>
<reference evidence="12 13" key="1">
    <citation type="submission" date="2018-05" db="EMBL/GenBank/DDBJ databases">
        <title>Draft genome of Methanospirillum stamsii Pt1.</title>
        <authorList>
            <person name="Dueholm M.S."/>
            <person name="Nielsen P.H."/>
            <person name="Bakmann L.F."/>
            <person name="Otzen D.E."/>
        </authorList>
    </citation>
    <scope>NUCLEOTIDE SEQUENCE [LARGE SCALE GENOMIC DNA]</scope>
    <source>
        <strain evidence="12 13">Pt1</strain>
    </source>
</reference>
<dbReference type="GO" id="GO:0010498">
    <property type="term" value="P:proteasomal protein catabolic process"/>
    <property type="evidence" value="ECO:0007669"/>
    <property type="project" value="UniProtKB-UniRule"/>
</dbReference>
<dbReference type="Pfam" id="PF00004">
    <property type="entry name" value="AAA"/>
    <property type="match status" value="1"/>
</dbReference>
<dbReference type="PANTHER" id="PTHR23073">
    <property type="entry name" value="26S PROTEASOME REGULATORY SUBUNIT"/>
    <property type="match status" value="1"/>
</dbReference>
<dbReference type="InterPro" id="IPR041569">
    <property type="entry name" value="AAA_lid_3"/>
</dbReference>
<dbReference type="InterPro" id="IPR003960">
    <property type="entry name" value="ATPase_AAA_CS"/>
</dbReference>
<dbReference type="Pfam" id="PF17862">
    <property type="entry name" value="AAA_lid_3"/>
    <property type="match status" value="1"/>
</dbReference>
<comment type="subcellular location">
    <subcellularLocation>
        <location evidence="1 9">Cytoplasm</location>
    </subcellularLocation>
</comment>
<evidence type="ECO:0000256" key="9">
    <source>
        <dbReference type="HAMAP-Rule" id="MF_00553"/>
    </source>
</evidence>
<dbReference type="NCBIfam" id="NF003069">
    <property type="entry name" value="PRK03992.1"/>
    <property type="match status" value="1"/>
</dbReference>
<evidence type="ECO:0000313" key="12">
    <source>
        <dbReference type="EMBL" id="PWR74765.1"/>
    </source>
</evidence>
<dbReference type="InterPro" id="IPR003593">
    <property type="entry name" value="AAA+_ATPase"/>
</dbReference>
<evidence type="ECO:0000256" key="6">
    <source>
        <dbReference type="ARBA" id="ARBA00022942"/>
    </source>
</evidence>
<comment type="caution">
    <text evidence="12">The sequence shown here is derived from an EMBL/GenBank/DDBJ whole genome shotgun (WGS) entry which is preliminary data.</text>
</comment>
<evidence type="ECO:0000256" key="3">
    <source>
        <dbReference type="ARBA" id="ARBA00022490"/>
    </source>
</evidence>
<comment type="function">
    <text evidence="9">ATPase which is responsible for recognizing, binding, unfolding and translocation of substrate proteins into the archaeal 20S proteasome core particle. Is essential for opening the gate of the 20S proteasome via an interaction with its C-terminus, thereby allowing substrate entry and access to the site of proteolysis. Thus, the C-termini of the proteasomal ATPase function like a 'key in a lock' to induce gate opening and therefore regulate proteolysis. Unfolding activity requires energy from ATP hydrolysis, whereas ATP binding alone promotes ATPase-20S proteasome association which triggers gate opening, and supports translocation of unfolded substrates.</text>
</comment>
<organism evidence="12 13">
    <name type="scientific">Methanospirillum stamsii</name>
    <dbReference type="NCBI Taxonomy" id="1277351"/>
    <lineage>
        <taxon>Archaea</taxon>
        <taxon>Methanobacteriati</taxon>
        <taxon>Methanobacteriota</taxon>
        <taxon>Stenosarchaea group</taxon>
        <taxon>Methanomicrobia</taxon>
        <taxon>Methanomicrobiales</taxon>
        <taxon>Methanospirillaceae</taxon>
        <taxon>Methanospirillum</taxon>
    </lineage>
</organism>
<dbReference type="OrthoDB" id="77269at2157"/>
<feature type="binding site" evidence="9">
    <location>
        <begin position="197"/>
        <end position="202"/>
    </location>
    <ligand>
        <name>ATP</name>
        <dbReference type="ChEBI" id="CHEBI:30616"/>
    </ligand>
</feature>
<evidence type="ECO:0000256" key="7">
    <source>
        <dbReference type="ARBA" id="ARBA00023054"/>
    </source>
</evidence>
<protein>
    <recommendedName>
        <fullName evidence="9">Proteasome-activating nucleotidase</fullName>
        <shortName evidence="9">PAN</shortName>
    </recommendedName>
    <alternativeName>
        <fullName evidence="9">Proteasomal ATPase</fullName>
    </alternativeName>
    <alternativeName>
        <fullName evidence="9">Proteasome regulatory ATPase</fullName>
    </alternativeName>
    <alternativeName>
        <fullName evidence="9">Proteasome regulatory particle</fullName>
    </alternativeName>
</protein>
<dbReference type="Gene3D" id="1.10.8.60">
    <property type="match status" value="1"/>
</dbReference>
<keyword evidence="13" id="KW-1185">Reference proteome</keyword>
<evidence type="ECO:0000256" key="2">
    <source>
        <dbReference type="ARBA" id="ARBA00006914"/>
    </source>
</evidence>
<proteinExistence type="inferred from homology"/>
<dbReference type="GeneID" id="97610630"/>
<dbReference type="SMART" id="SM00382">
    <property type="entry name" value="AAA"/>
    <property type="match status" value="1"/>
</dbReference>
<keyword evidence="5 9" id="KW-0067">ATP-binding</keyword>
<evidence type="ECO:0000256" key="1">
    <source>
        <dbReference type="ARBA" id="ARBA00004496"/>
    </source>
</evidence>
<dbReference type="InterPro" id="IPR032501">
    <property type="entry name" value="Prot_ATP_ID_OB_2nd"/>
</dbReference>
<keyword evidence="7 9" id="KW-0175">Coiled coil</keyword>
<dbReference type="InterPro" id="IPR050221">
    <property type="entry name" value="26S_Proteasome_ATPase"/>
</dbReference>
<dbReference type="Gene3D" id="3.40.50.300">
    <property type="entry name" value="P-loop containing nucleotide triphosphate hydrolases"/>
    <property type="match status" value="1"/>
</dbReference>
<evidence type="ECO:0000256" key="4">
    <source>
        <dbReference type="ARBA" id="ARBA00022741"/>
    </source>
</evidence>
<evidence type="ECO:0000256" key="8">
    <source>
        <dbReference type="ARBA" id="ARBA00023186"/>
    </source>
</evidence>
<dbReference type="CDD" id="cd19502">
    <property type="entry name" value="RecA-like_PAN_like"/>
    <property type="match status" value="1"/>
</dbReference>
<keyword evidence="3 9" id="KW-0963">Cytoplasm</keyword>
<dbReference type="GO" id="GO:0022623">
    <property type="term" value="C:proteasome-activating nucleotidase complex"/>
    <property type="evidence" value="ECO:0007669"/>
    <property type="project" value="UniProtKB-UniRule"/>
</dbReference>
<dbReference type="FunFam" id="3.40.50.300:FF:000033">
    <property type="entry name" value="26S protease regulatory subunit 6B"/>
    <property type="match status" value="1"/>
</dbReference>
<feature type="binding site" evidence="9">
    <location>
        <position position="336"/>
    </location>
    <ligand>
        <name>ATP</name>
        <dbReference type="ChEBI" id="CHEBI:30616"/>
    </ligand>
</feature>
<dbReference type="HAMAP" id="MF_00553">
    <property type="entry name" value="PAN"/>
    <property type="match status" value="1"/>
</dbReference>
<comment type="similarity">
    <text evidence="2 9 10">Belongs to the AAA ATPase family.</text>
</comment>
<keyword evidence="6 9" id="KW-0647">Proteasome</keyword>
<dbReference type="EMBL" id="QGMZ01000015">
    <property type="protein sequence ID" value="PWR74765.1"/>
    <property type="molecule type" value="Genomic_DNA"/>
</dbReference>
<dbReference type="InterPro" id="IPR023501">
    <property type="entry name" value="Nucleotidase_PAN"/>
</dbReference>
<evidence type="ECO:0000256" key="10">
    <source>
        <dbReference type="RuleBase" id="RU003651"/>
    </source>
</evidence>
<dbReference type="GO" id="GO:0043335">
    <property type="term" value="P:protein unfolding"/>
    <property type="evidence" value="ECO:0007669"/>
    <property type="project" value="UniProtKB-UniRule"/>
</dbReference>
<keyword evidence="4 9" id="KW-0547">Nucleotide-binding</keyword>
<comment type="domain">
    <text evidence="9">Consists of three main regions, an N-terminal coiled-coil domain that may assist in substrate recognition, an interdomain involved in PAN hexamerization, and a C-terminal ATPase domain of the AAA type.</text>
</comment>
<dbReference type="GO" id="GO:0005737">
    <property type="term" value="C:cytoplasm"/>
    <property type="evidence" value="ECO:0007669"/>
    <property type="project" value="UniProtKB-SubCell"/>
</dbReference>
<dbReference type="GO" id="GO:0016887">
    <property type="term" value="F:ATP hydrolysis activity"/>
    <property type="evidence" value="ECO:0007669"/>
    <property type="project" value="UniProtKB-UniRule"/>
</dbReference>
<dbReference type="InterPro" id="IPR027417">
    <property type="entry name" value="P-loop_NTPase"/>
</dbReference>
<dbReference type="NCBIfam" id="TIGR01242">
    <property type="entry name" value="proteasome-activating nucleotidase"/>
    <property type="match status" value="1"/>
</dbReference>
<dbReference type="Gene3D" id="2.40.50.140">
    <property type="entry name" value="Nucleic acid-binding proteins"/>
    <property type="match status" value="1"/>
</dbReference>
<sequence length="412" mass="46183">MAEATRHTDDMKTPEELYRYLVDRVAGMESQNQELKEQIRQLESDKRYIETQKIRYEREVRKLKSEIEHLKTPPLIVGTVTDIIDPGRVVVRSSAGPRFLVRVSQSVNPDVLKAGARCTLNQQSLAIVEVLPSTYDSQVYGMELVDAPSETYEDIGGLEKQIMEIREAVELPMTRPDLFEKIGINPPKGVLLYGPPGTGKTLLAKAVAHETHAIFLHTVGSELVQKYIGEGARLVRELFDLAKEKAPSIIFIDEIDAIGASRTEAMTSGDREVQRTLMQLLAAMDGFEQRGDVKIIGATNRIDILDAALLRPGRFDRIIEIPLPDANGRYSILKVHTRNMNLADDVNMMEIAQMTDGRNGADLNAICMEAGMFAIRKEHSQVSHEDFLNALNKFRYDFEKDQRLIAAGAMFA</sequence>
<accession>A0A2V2N889</accession>
<dbReference type="SUPFAM" id="SSF52540">
    <property type="entry name" value="P-loop containing nucleoside triphosphate hydrolases"/>
    <property type="match status" value="1"/>
</dbReference>
<dbReference type="InterPro" id="IPR003959">
    <property type="entry name" value="ATPase_AAA_core"/>
</dbReference>
<dbReference type="Proteomes" id="UP000245934">
    <property type="component" value="Unassembled WGS sequence"/>
</dbReference>
<evidence type="ECO:0000259" key="11">
    <source>
        <dbReference type="SMART" id="SM00382"/>
    </source>
</evidence>
<keyword evidence="8 9" id="KW-0143">Chaperone</keyword>
<evidence type="ECO:0000256" key="5">
    <source>
        <dbReference type="ARBA" id="ARBA00022840"/>
    </source>
</evidence>
<dbReference type="GO" id="GO:0005524">
    <property type="term" value="F:ATP binding"/>
    <property type="evidence" value="ECO:0007669"/>
    <property type="project" value="UniProtKB-UniRule"/>
</dbReference>
<comment type="subunit">
    <text evidence="9">Homohexamer. The hexameric complex has a two-ring architecture resembling a top hat that caps the 20S proteasome core at one or both ends. Upon ATP-binding, the C-terminus of PAN interacts with the alpha-rings of the proteasome core by binding to the intersubunit pockets.</text>
</comment>
<name>A0A2V2N889_9EURY</name>
<feature type="domain" description="AAA+ ATPase" evidence="11">
    <location>
        <begin position="186"/>
        <end position="325"/>
    </location>
</feature>
<gene>
    <name evidence="9" type="primary">pan</name>
    <name evidence="12" type="ORF">DLD82_07650</name>
</gene>
<feature type="coiled-coil region" evidence="9">
    <location>
        <begin position="18"/>
        <end position="66"/>
    </location>
</feature>
<dbReference type="PROSITE" id="PS00674">
    <property type="entry name" value="AAA"/>
    <property type="match status" value="1"/>
</dbReference>
<evidence type="ECO:0000313" key="13">
    <source>
        <dbReference type="Proteomes" id="UP000245934"/>
    </source>
</evidence>
<dbReference type="InterPro" id="IPR012340">
    <property type="entry name" value="NA-bd_OB-fold"/>
</dbReference>